<dbReference type="InterPro" id="IPR002156">
    <property type="entry name" value="RNaseH_domain"/>
</dbReference>
<accession>A0A7J8Y793</accession>
<dbReference type="PANTHER" id="PTHR47723:SF19">
    <property type="entry name" value="POLYNUCLEOTIDYL TRANSFERASE, RIBONUCLEASE H-LIKE SUPERFAMILY PROTEIN"/>
    <property type="match status" value="1"/>
</dbReference>
<dbReference type="Gene3D" id="3.30.420.10">
    <property type="entry name" value="Ribonuclease H-like superfamily/Ribonuclease H"/>
    <property type="match status" value="1"/>
</dbReference>
<dbReference type="InterPro" id="IPR053151">
    <property type="entry name" value="RNase_H-like"/>
</dbReference>
<dbReference type="PANTHER" id="PTHR47723">
    <property type="entry name" value="OS05G0353850 PROTEIN"/>
    <property type="match status" value="1"/>
</dbReference>
<protein>
    <recommendedName>
        <fullName evidence="1">RNase H type-1 domain-containing protein</fullName>
    </recommendedName>
</protein>
<keyword evidence="3" id="KW-1185">Reference proteome</keyword>
<evidence type="ECO:0000259" key="1">
    <source>
        <dbReference type="Pfam" id="PF13456"/>
    </source>
</evidence>
<evidence type="ECO:0000313" key="3">
    <source>
        <dbReference type="Proteomes" id="UP000593577"/>
    </source>
</evidence>
<dbReference type="Pfam" id="PF13456">
    <property type="entry name" value="RVT_3"/>
    <property type="match status" value="1"/>
</dbReference>
<dbReference type="GO" id="GO:0003676">
    <property type="term" value="F:nucleic acid binding"/>
    <property type="evidence" value="ECO:0007669"/>
    <property type="project" value="InterPro"/>
</dbReference>
<feature type="non-terminal residue" evidence="2">
    <location>
        <position position="1"/>
    </location>
</feature>
<dbReference type="AlphaFoldDB" id="A0A7J8Y793"/>
<feature type="domain" description="RNase H type-1" evidence="1">
    <location>
        <begin position="16"/>
        <end position="80"/>
    </location>
</feature>
<dbReference type="Proteomes" id="UP000593577">
    <property type="component" value="Unassembled WGS sequence"/>
</dbReference>
<dbReference type="InterPro" id="IPR036397">
    <property type="entry name" value="RNaseH_sf"/>
</dbReference>
<proteinExistence type="predicted"/>
<evidence type="ECO:0000313" key="2">
    <source>
        <dbReference type="EMBL" id="MBA0695417.1"/>
    </source>
</evidence>
<dbReference type="GO" id="GO:0004523">
    <property type="term" value="F:RNA-DNA hybrid ribonuclease activity"/>
    <property type="evidence" value="ECO:0007669"/>
    <property type="project" value="InterPro"/>
</dbReference>
<gene>
    <name evidence="2" type="ORF">Goari_002044</name>
</gene>
<sequence length="91" mass="10741">IGFDYIRLYSGEVVVEGVLRDHHRHWIIEFNRRLGLCFVFNAELWDILDGLTVLHNRSWDKVLIRTDSVEVVQVIQVVFSRSSNSAFIRRI</sequence>
<reference evidence="2 3" key="1">
    <citation type="journal article" date="2019" name="Genome Biol. Evol.">
        <title>Insights into the evolution of the New World diploid cottons (Gossypium, subgenus Houzingenia) based on genome sequencing.</title>
        <authorList>
            <person name="Grover C.E."/>
            <person name="Arick M.A. 2nd"/>
            <person name="Thrash A."/>
            <person name="Conover J.L."/>
            <person name="Sanders W.S."/>
            <person name="Peterson D.G."/>
            <person name="Frelichowski J.E."/>
            <person name="Scheffler J.A."/>
            <person name="Scheffler B.E."/>
            <person name="Wendel J.F."/>
        </authorList>
    </citation>
    <scope>NUCLEOTIDE SEQUENCE [LARGE SCALE GENOMIC DNA]</scope>
    <source>
        <strain evidence="2">185</strain>
        <tissue evidence="2">Leaf</tissue>
    </source>
</reference>
<name>A0A7J8Y793_GOSAI</name>
<comment type="caution">
    <text evidence="2">The sequence shown here is derived from an EMBL/GenBank/DDBJ whole genome shotgun (WGS) entry which is preliminary data.</text>
</comment>
<organism evidence="2 3">
    <name type="scientific">Gossypium aridum</name>
    <name type="common">American cotton</name>
    <name type="synonym">Erioxylum aridum</name>
    <dbReference type="NCBI Taxonomy" id="34290"/>
    <lineage>
        <taxon>Eukaryota</taxon>
        <taxon>Viridiplantae</taxon>
        <taxon>Streptophyta</taxon>
        <taxon>Embryophyta</taxon>
        <taxon>Tracheophyta</taxon>
        <taxon>Spermatophyta</taxon>
        <taxon>Magnoliopsida</taxon>
        <taxon>eudicotyledons</taxon>
        <taxon>Gunneridae</taxon>
        <taxon>Pentapetalae</taxon>
        <taxon>rosids</taxon>
        <taxon>malvids</taxon>
        <taxon>Malvales</taxon>
        <taxon>Malvaceae</taxon>
        <taxon>Malvoideae</taxon>
        <taxon>Gossypium</taxon>
    </lineage>
</organism>
<dbReference type="EMBL" id="JABFAA010000011">
    <property type="protein sequence ID" value="MBA0695417.1"/>
    <property type="molecule type" value="Genomic_DNA"/>
</dbReference>